<organism evidence="6">
    <name type="scientific">Eucalyptus grandis</name>
    <name type="common">Flooded gum</name>
    <dbReference type="NCBI Taxonomy" id="71139"/>
    <lineage>
        <taxon>Eukaryota</taxon>
        <taxon>Viridiplantae</taxon>
        <taxon>Streptophyta</taxon>
        <taxon>Embryophyta</taxon>
        <taxon>Tracheophyta</taxon>
        <taxon>Spermatophyta</taxon>
        <taxon>Magnoliopsida</taxon>
        <taxon>eudicotyledons</taxon>
        <taxon>Gunneridae</taxon>
        <taxon>Pentapetalae</taxon>
        <taxon>rosids</taxon>
        <taxon>malvids</taxon>
        <taxon>Myrtales</taxon>
        <taxon>Myrtaceae</taxon>
        <taxon>Myrtoideae</taxon>
        <taxon>Eucalypteae</taxon>
        <taxon>Eucalyptus</taxon>
    </lineage>
</organism>
<keyword evidence="2 4" id="KW-0328">Glycosyltransferase</keyword>
<dbReference type="InterPro" id="IPR002213">
    <property type="entry name" value="UDP_glucos_trans"/>
</dbReference>
<protein>
    <recommendedName>
        <fullName evidence="5">Glycosyltransferase</fullName>
        <ecNumber evidence="5">2.4.1.-</ecNumber>
    </recommendedName>
</protein>
<dbReference type="KEGG" id="egr:104437131"/>
<dbReference type="OMA" id="AKRPWHW"/>
<evidence type="ECO:0000313" key="6">
    <source>
        <dbReference type="EMBL" id="KCW80575.1"/>
    </source>
</evidence>
<gene>
    <name evidence="6" type="ORF">EUGRSUZ_C01938</name>
</gene>
<name>A0A059CRL0_EUCGR</name>
<dbReference type="PROSITE" id="PS00375">
    <property type="entry name" value="UDPGT"/>
    <property type="match status" value="1"/>
</dbReference>
<dbReference type="EMBL" id="KK198755">
    <property type="protein sequence ID" value="KCW80575.1"/>
    <property type="molecule type" value="Genomic_DNA"/>
</dbReference>
<dbReference type="OrthoDB" id="5835829at2759"/>
<dbReference type="FunFam" id="3.40.50.2000:FF:000047">
    <property type="entry name" value="Glycosyltransferase"/>
    <property type="match status" value="1"/>
</dbReference>
<reference evidence="6" key="1">
    <citation type="submission" date="2013-07" db="EMBL/GenBank/DDBJ databases">
        <title>The genome of Eucalyptus grandis.</title>
        <authorList>
            <person name="Schmutz J."/>
            <person name="Hayes R."/>
            <person name="Myburg A."/>
            <person name="Tuskan G."/>
            <person name="Grattapaglia D."/>
            <person name="Rokhsar D.S."/>
        </authorList>
    </citation>
    <scope>NUCLEOTIDE SEQUENCE</scope>
    <source>
        <tissue evidence="6">Leaf extractions</tissue>
    </source>
</reference>
<comment type="similarity">
    <text evidence="1 4">Belongs to the UDP-glycosyltransferase family.</text>
</comment>
<accession>A0A059CRL0</accession>
<evidence type="ECO:0000256" key="3">
    <source>
        <dbReference type="ARBA" id="ARBA00022679"/>
    </source>
</evidence>
<sequence>MDSELHRLHIFFLPFMAHGHMIPTIEMARLFATRGIKATIVTTHLNLAVYLKHIERTKHSGLDIDILTVKLPSVELGLPEGCENIEAIISSSGANSRELVVKFVKALSMLREPLLRLLQEHRPDCLIADMFFPWATDVAAECNIPRIVVNALCLFSMSAYETISRYEPHRKVSSDSEAFIVPDLPGEIQLTRHQLADHHKQDNDFAKLLREVYASQLKSFGNVVNSCYQLEKDYADYFRNVLGRKAWLVGPLLLYNKDVEDKTHRGKEASIDKDECLKWLDSKEPNSVIYVCFGSEASFNSQQLMEIALGLEASEQNFIWVAGKGKKEEQNGDDDDWLPQGFEERMEGQGLIIRGWAPQMLILDHVSVGGFMTHCGWNSILEGICAGLPMVTRPMTHDHFLTEKLVTQVLQVGIGVGVKRWVDIGVAGDIVSRDDICKAVRQIMVGEEAEEMRRRTKALQEIARAAVEEGGSSYTDLTSLIEELRLHRAATREQK</sequence>
<keyword evidence="3 4" id="KW-0808">Transferase</keyword>
<evidence type="ECO:0000256" key="4">
    <source>
        <dbReference type="RuleBase" id="RU003718"/>
    </source>
</evidence>
<proteinExistence type="inferred from homology"/>
<evidence type="ECO:0000256" key="2">
    <source>
        <dbReference type="ARBA" id="ARBA00022676"/>
    </source>
</evidence>
<dbReference type="eggNOG" id="KOG1192">
    <property type="taxonomic scope" value="Eukaryota"/>
</dbReference>
<dbReference type="GO" id="GO:0035251">
    <property type="term" value="F:UDP-glucosyltransferase activity"/>
    <property type="evidence" value="ECO:0000318"/>
    <property type="project" value="GO_Central"/>
</dbReference>
<dbReference type="AlphaFoldDB" id="A0A059CRL0"/>
<dbReference type="PANTHER" id="PTHR48047:SF45">
    <property type="entry name" value="SCOPOLETIN GLUCOSYLTRANSFERASE-LIKE"/>
    <property type="match status" value="1"/>
</dbReference>
<dbReference type="PANTHER" id="PTHR48047">
    <property type="entry name" value="GLYCOSYLTRANSFERASE"/>
    <property type="match status" value="1"/>
</dbReference>
<dbReference type="CDD" id="cd03784">
    <property type="entry name" value="GT1_Gtf-like"/>
    <property type="match status" value="1"/>
</dbReference>
<dbReference type="SUPFAM" id="SSF53756">
    <property type="entry name" value="UDP-Glycosyltransferase/glycogen phosphorylase"/>
    <property type="match status" value="1"/>
</dbReference>
<dbReference type="Gramene" id="KCW80575">
    <property type="protein sequence ID" value="KCW80575"/>
    <property type="gene ID" value="EUGRSUZ_C01938"/>
</dbReference>
<dbReference type="FunCoup" id="A0A059CRL0">
    <property type="interactions" value="286"/>
</dbReference>
<dbReference type="InParanoid" id="A0A059CRL0"/>
<dbReference type="FunFam" id="3.40.50.2000:FF:000071">
    <property type="entry name" value="Glycosyltransferase"/>
    <property type="match status" value="1"/>
</dbReference>
<evidence type="ECO:0000256" key="1">
    <source>
        <dbReference type="ARBA" id="ARBA00009995"/>
    </source>
</evidence>
<dbReference type="Gene3D" id="3.40.50.2000">
    <property type="entry name" value="Glycogen Phosphorylase B"/>
    <property type="match status" value="2"/>
</dbReference>
<evidence type="ECO:0000256" key="5">
    <source>
        <dbReference type="RuleBase" id="RU362057"/>
    </source>
</evidence>
<dbReference type="EC" id="2.4.1.-" evidence="5"/>
<dbReference type="InterPro" id="IPR035595">
    <property type="entry name" value="UDP_glycos_trans_CS"/>
</dbReference>
<dbReference type="Pfam" id="PF00201">
    <property type="entry name" value="UDPGT"/>
    <property type="match status" value="1"/>
</dbReference>